<gene>
    <name evidence="2" type="ORF">HGRIS_001083</name>
</gene>
<dbReference type="EMBL" id="JASNQZ010000005">
    <property type="protein sequence ID" value="KAL0957269.1"/>
    <property type="molecule type" value="Genomic_DNA"/>
</dbReference>
<organism evidence="2 3">
    <name type="scientific">Hohenbuehelia grisea</name>
    <dbReference type="NCBI Taxonomy" id="104357"/>
    <lineage>
        <taxon>Eukaryota</taxon>
        <taxon>Fungi</taxon>
        <taxon>Dikarya</taxon>
        <taxon>Basidiomycota</taxon>
        <taxon>Agaricomycotina</taxon>
        <taxon>Agaricomycetes</taxon>
        <taxon>Agaricomycetidae</taxon>
        <taxon>Agaricales</taxon>
        <taxon>Pleurotineae</taxon>
        <taxon>Pleurotaceae</taxon>
        <taxon>Hohenbuehelia</taxon>
    </lineage>
</organism>
<dbReference type="Proteomes" id="UP001556367">
    <property type="component" value="Unassembled WGS sequence"/>
</dbReference>
<protein>
    <submittedName>
        <fullName evidence="2">Uncharacterized protein</fullName>
    </submittedName>
</protein>
<proteinExistence type="predicted"/>
<sequence length="351" mass="39851">MEIPSLLDIIRVIWPIRGRRGVIVRTWLLADANIETFASKMLSVHCVPWRARCEFAGGGPPDGERIRHRALNTTSRSPPLSLSPTLVSHIDLYIYIYIQLRPAFGNNYSGEQRNGPRTPSADILKELSDSRYIGCIVRVRWRDHRDRTWTPLSPDTITCTTWCARTIGTIVHVLAIPQRLSASPNRDAWQTHDTREQYTICTSSTDEPDEPWRVTLSSPRHPRCVVRGPPPPSSPSHRFSTVNRTTPFLPIHLPSFLSLTSRLSQQLRCSHTSGLQLTAPDNVRSVRSRRISNVSRSPKPLRTWAWISTCRWHRRISPHPSVQTPTTFAVSFLPPPPSSRRSPSCPHVRSL</sequence>
<reference evidence="3" key="1">
    <citation type="submission" date="2024-06" db="EMBL/GenBank/DDBJ databases">
        <title>Multi-omics analyses provide insights into the biosynthesis of the anticancer antibiotic pleurotin in Hohenbuehelia grisea.</title>
        <authorList>
            <person name="Weaver J.A."/>
            <person name="Alberti F."/>
        </authorList>
    </citation>
    <scope>NUCLEOTIDE SEQUENCE [LARGE SCALE GENOMIC DNA]</scope>
    <source>
        <strain evidence="3">T-177</strain>
    </source>
</reference>
<evidence type="ECO:0000313" key="3">
    <source>
        <dbReference type="Proteomes" id="UP001556367"/>
    </source>
</evidence>
<evidence type="ECO:0000256" key="1">
    <source>
        <dbReference type="SAM" id="MobiDB-lite"/>
    </source>
</evidence>
<evidence type="ECO:0000313" key="2">
    <source>
        <dbReference type="EMBL" id="KAL0957269.1"/>
    </source>
</evidence>
<feature type="region of interest" description="Disordered" evidence="1">
    <location>
        <begin position="322"/>
        <end position="351"/>
    </location>
</feature>
<keyword evidence="3" id="KW-1185">Reference proteome</keyword>
<name>A0ABR3JN79_9AGAR</name>
<accession>A0ABR3JN79</accession>
<feature type="compositionally biased region" description="Low complexity" evidence="1">
    <location>
        <begin position="339"/>
        <end position="351"/>
    </location>
</feature>
<comment type="caution">
    <text evidence="2">The sequence shown here is derived from an EMBL/GenBank/DDBJ whole genome shotgun (WGS) entry which is preliminary data.</text>
</comment>